<evidence type="ECO:0000259" key="16">
    <source>
        <dbReference type="Pfam" id="PF07992"/>
    </source>
</evidence>
<dbReference type="EC" id="1.8.1.4" evidence="2 14"/>
<dbReference type="SUPFAM" id="SSF51905">
    <property type="entry name" value="FAD/NAD(P)-binding domain"/>
    <property type="match status" value="1"/>
</dbReference>
<evidence type="ECO:0000256" key="12">
    <source>
        <dbReference type="PIRSR" id="PIRSR000350-3"/>
    </source>
</evidence>
<evidence type="ECO:0000256" key="7">
    <source>
        <dbReference type="ARBA" id="ARBA00023027"/>
    </source>
</evidence>
<keyword evidence="6 14" id="KW-0560">Oxidoreductase</keyword>
<dbReference type="PRINTS" id="PR00368">
    <property type="entry name" value="FADPNR"/>
</dbReference>
<evidence type="ECO:0000256" key="4">
    <source>
        <dbReference type="ARBA" id="ARBA00022630"/>
    </source>
</evidence>
<feature type="disulfide bond" description="Redox-active" evidence="13">
    <location>
        <begin position="43"/>
        <end position="48"/>
    </location>
</feature>
<keyword evidence="4 14" id="KW-0285">Flavoprotein</keyword>
<feature type="domain" description="FAD/NAD(P)-binding" evidence="16">
    <location>
        <begin position="7"/>
        <end position="329"/>
    </location>
</feature>
<dbReference type="InterPro" id="IPR023753">
    <property type="entry name" value="FAD/NAD-binding_dom"/>
</dbReference>
<feature type="binding site" evidence="12">
    <location>
        <position position="52"/>
    </location>
    <ligand>
        <name>FAD</name>
        <dbReference type="ChEBI" id="CHEBI:57692"/>
    </ligand>
</feature>
<feature type="binding site" evidence="12">
    <location>
        <position position="119"/>
    </location>
    <ligand>
        <name>FAD</name>
        <dbReference type="ChEBI" id="CHEBI:57692"/>
    </ligand>
</feature>
<evidence type="ECO:0000313" key="18">
    <source>
        <dbReference type="Proteomes" id="UP000244755"/>
    </source>
</evidence>
<dbReference type="GO" id="GO:0004148">
    <property type="term" value="F:dihydrolipoyl dehydrogenase (NADH) activity"/>
    <property type="evidence" value="ECO:0007669"/>
    <property type="project" value="UniProtKB-EC"/>
</dbReference>
<dbReference type="InterPro" id="IPR001100">
    <property type="entry name" value="Pyr_nuc-diS_OxRdtase"/>
</dbReference>
<dbReference type="InterPro" id="IPR036188">
    <property type="entry name" value="FAD/NAD-bd_sf"/>
</dbReference>
<dbReference type="PANTHER" id="PTHR22912">
    <property type="entry name" value="DISULFIDE OXIDOREDUCTASE"/>
    <property type="match status" value="1"/>
</dbReference>
<evidence type="ECO:0000259" key="15">
    <source>
        <dbReference type="Pfam" id="PF02852"/>
    </source>
</evidence>
<feature type="domain" description="Pyridine nucleotide-disulphide oxidoreductase dimerisation" evidence="15">
    <location>
        <begin position="348"/>
        <end position="456"/>
    </location>
</feature>
<dbReference type="Gene3D" id="3.50.50.60">
    <property type="entry name" value="FAD/NAD(P)-binding domain"/>
    <property type="match status" value="2"/>
</dbReference>
<dbReference type="PANTHER" id="PTHR22912:SF160">
    <property type="entry name" value="DIHYDROLIPOYL DEHYDROGENASE"/>
    <property type="match status" value="1"/>
</dbReference>
<dbReference type="NCBIfam" id="TIGR01350">
    <property type="entry name" value="lipoamide_DH"/>
    <property type="match status" value="1"/>
</dbReference>
<keyword evidence="8" id="KW-1015">Disulfide bond</keyword>
<feature type="active site" description="Proton acceptor" evidence="11">
    <location>
        <position position="446"/>
    </location>
</feature>
<comment type="catalytic activity">
    <reaction evidence="10 14">
        <text>N(6)-[(R)-dihydrolipoyl]-L-lysyl-[protein] + NAD(+) = N(6)-[(R)-lipoyl]-L-lysyl-[protein] + NADH + H(+)</text>
        <dbReference type="Rhea" id="RHEA:15045"/>
        <dbReference type="Rhea" id="RHEA-COMP:10474"/>
        <dbReference type="Rhea" id="RHEA-COMP:10475"/>
        <dbReference type="ChEBI" id="CHEBI:15378"/>
        <dbReference type="ChEBI" id="CHEBI:57540"/>
        <dbReference type="ChEBI" id="CHEBI:57945"/>
        <dbReference type="ChEBI" id="CHEBI:83099"/>
        <dbReference type="ChEBI" id="CHEBI:83100"/>
        <dbReference type="EC" id="1.8.1.4"/>
    </reaction>
</comment>
<keyword evidence="9 14" id="KW-0676">Redox-active center</keyword>
<evidence type="ECO:0000256" key="6">
    <source>
        <dbReference type="ARBA" id="ARBA00023002"/>
    </source>
</evidence>
<dbReference type="EMBL" id="CP028843">
    <property type="protein sequence ID" value="AWB20226.1"/>
    <property type="molecule type" value="Genomic_DNA"/>
</dbReference>
<dbReference type="InterPro" id="IPR012999">
    <property type="entry name" value="Pyr_OxRdtase_I_AS"/>
</dbReference>
<protein>
    <recommendedName>
        <fullName evidence="3 14">Dihydrolipoyl dehydrogenase</fullName>
        <ecNumber evidence="2 14">1.8.1.4</ecNumber>
    </recommendedName>
</protein>
<evidence type="ECO:0000256" key="2">
    <source>
        <dbReference type="ARBA" id="ARBA00012608"/>
    </source>
</evidence>
<dbReference type="Gene3D" id="3.30.390.30">
    <property type="match status" value="1"/>
</dbReference>
<evidence type="ECO:0000256" key="11">
    <source>
        <dbReference type="PIRSR" id="PIRSR000350-2"/>
    </source>
</evidence>
<feature type="binding site" evidence="12">
    <location>
        <begin position="183"/>
        <end position="190"/>
    </location>
    <ligand>
        <name>NAD(+)</name>
        <dbReference type="ChEBI" id="CHEBI:57540"/>
    </ligand>
</feature>
<name>A0A2R4WFC1_9HYPH</name>
<evidence type="ECO:0000256" key="5">
    <source>
        <dbReference type="ARBA" id="ARBA00022827"/>
    </source>
</evidence>
<feature type="binding site" evidence="12">
    <location>
        <begin position="320"/>
        <end position="323"/>
    </location>
    <ligand>
        <name>FAD</name>
        <dbReference type="ChEBI" id="CHEBI:57692"/>
    </ligand>
</feature>
<dbReference type="GO" id="GO:0050660">
    <property type="term" value="F:flavin adenine dinucleotide binding"/>
    <property type="evidence" value="ECO:0007669"/>
    <property type="project" value="InterPro"/>
</dbReference>
<dbReference type="Pfam" id="PF07992">
    <property type="entry name" value="Pyr_redox_2"/>
    <property type="match status" value="1"/>
</dbReference>
<keyword evidence="18" id="KW-1185">Reference proteome</keyword>
<evidence type="ECO:0000256" key="9">
    <source>
        <dbReference type="ARBA" id="ARBA00023284"/>
    </source>
</evidence>
<evidence type="ECO:0000313" key="17">
    <source>
        <dbReference type="EMBL" id="AWB20226.1"/>
    </source>
</evidence>
<dbReference type="FunFam" id="3.30.390.30:FF:000001">
    <property type="entry name" value="Dihydrolipoyl dehydrogenase"/>
    <property type="match status" value="1"/>
</dbReference>
<dbReference type="InterPro" id="IPR016156">
    <property type="entry name" value="FAD/NAD-linked_Rdtase_dimer_sf"/>
</dbReference>
<gene>
    <name evidence="17" type="primary">lpdA</name>
    <name evidence="17" type="ORF">DA075_04155</name>
</gene>
<organism evidence="17 18">
    <name type="scientific">Methylobacterium currus</name>
    <dbReference type="NCBI Taxonomy" id="2051553"/>
    <lineage>
        <taxon>Bacteria</taxon>
        <taxon>Pseudomonadati</taxon>
        <taxon>Pseudomonadota</taxon>
        <taxon>Alphaproteobacteria</taxon>
        <taxon>Hyphomicrobiales</taxon>
        <taxon>Methylobacteriaceae</taxon>
        <taxon>Methylobacterium</taxon>
    </lineage>
</organism>
<comment type="similarity">
    <text evidence="1 14">Belongs to the class-I pyridine nucleotide-disulfide oxidoreductase family.</text>
</comment>
<sequence>MGEITTKLLVLGGGPGGYVAAIRAGQHGIDTVLVEENRLGGTCLNVGCIPSKAMIHAAEAFHAAVLQSEDASPFGLSAGPPKLDFTRTVAWKDGIVGRLNTGVASLLKRGGVKILRGRGTMVDGKTCLVETDTGPERVRAEHVILATGSVPAALPHLPFGGRVISSTEALSLAKVPATMAVVGAGYIGLELGTAFAKLGAKVTVVEMAERILPAYDAELTRPVARRLGALGIEVLLGAKATGLSGDGLSGDGLAVDVGGEPRTIPAEVILVAVGRKARTHDFGLDRLDLDMSGPFLRIDERCATSMRNVWAVGDVTGEPMLAHRAMAQGEMVADLVAGRRRAFHKVAIPAVCFTDPEVVSAGLSPEEARAAGHEIRTGLFPFAANGRAMTLGAEDGFVRVTARADNHLLLGIQAVGAGVSELAAGFGLALEMGARLEDVAGTIHAHPTLGEAFHEANLRALGEALHI</sequence>
<feature type="binding site" evidence="12">
    <location>
        <position position="206"/>
    </location>
    <ligand>
        <name>NAD(+)</name>
        <dbReference type="ChEBI" id="CHEBI:57540"/>
    </ligand>
</feature>
<dbReference type="PROSITE" id="PS00076">
    <property type="entry name" value="PYRIDINE_REDOX_1"/>
    <property type="match status" value="1"/>
</dbReference>
<feature type="binding site" evidence="12">
    <location>
        <position position="274"/>
    </location>
    <ligand>
        <name>NAD(+)</name>
        <dbReference type="ChEBI" id="CHEBI:57540"/>
    </ligand>
</feature>
<evidence type="ECO:0000256" key="13">
    <source>
        <dbReference type="PIRSR" id="PIRSR000350-4"/>
    </source>
</evidence>
<dbReference type="OrthoDB" id="9776382at2"/>
<dbReference type="InterPro" id="IPR050151">
    <property type="entry name" value="Class-I_Pyr_Nuc-Dis_Oxidored"/>
</dbReference>
<keyword evidence="7 12" id="KW-0520">NAD</keyword>
<evidence type="ECO:0000256" key="10">
    <source>
        <dbReference type="ARBA" id="ARBA00049187"/>
    </source>
</evidence>
<reference evidence="17 18" key="1">
    <citation type="submission" date="2018-04" db="EMBL/GenBank/DDBJ databases">
        <title>Methylobacterium sp. PR1016A genome.</title>
        <authorList>
            <person name="Park W."/>
        </authorList>
    </citation>
    <scope>NUCLEOTIDE SEQUENCE [LARGE SCALE GENOMIC DNA]</scope>
    <source>
        <strain evidence="17 18">PR1016A</strain>
    </source>
</reference>
<dbReference type="PIRSF" id="PIRSF000350">
    <property type="entry name" value="Mercury_reductase_MerA"/>
    <property type="match status" value="1"/>
</dbReference>
<dbReference type="PRINTS" id="PR00411">
    <property type="entry name" value="PNDRDTASEI"/>
</dbReference>
<dbReference type="SUPFAM" id="SSF55424">
    <property type="entry name" value="FAD/NAD-linked reductases, dimerisation (C-terminal) domain"/>
    <property type="match status" value="1"/>
</dbReference>
<feature type="binding site" evidence="12">
    <location>
        <position position="314"/>
    </location>
    <ligand>
        <name>FAD</name>
        <dbReference type="ChEBI" id="CHEBI:57692"/>
    </ligand>
</feature>
<evidence type="ECO:0000256" key="8">
    <source>
        <dbReference type="ARBA" id="ARBA00023157"/>
    </source>
</evidence>
<dbReference type="InterPro" id="IPR004099">
    <property type="entry name" value="Pyr_nucl-diS_OxRdtase_dimer"/>
</dbReference>
<feature type="binding site" evidence="12">
    <location>
        <begin position="147"/>
        <end position="149"/>
    </location>
    <ligand>
        <name>FAD</name>
        <dbReference type="ChEBI" id="CHEBI:57692"/>
    </ligand>
</feature>
<keyword evidence="5 12" id="KW-0274">FAD</keyword>
<dbReference type="InterPro" id="IPR006258">
    <property type="entry name" value="Lipoamide_DH"/>
</dbReference>
<evidence type="ECO:0000256" key="1">
    <source>
        <dbReference type="ARBA" id="ARBA00007532"/>
    </source>
</evidence>
<evidence type="ECO:0000256" key="14">
    <source>
        <dbReference type="RuleBase" id="RU003692"/>
    </source>
</evidence>
<dbReference type="KEGG" id="mee:DA075_04155"/>
<comment type="cofactor">
    <cofactor evidence="12 14">
        <name>FAD</name>
        <dbReference type="ChEBI" id="CHEBI:57692"/>
    </cofactor>
    <text evidence="12 14">Binds 1 FAD per subunit.</text>
</comment>
<evidence type="ECO:0000256" key="3">
    <source>
        <dbReference type="ARBA" id="ARBA00016961"/>
    </source>
</evidence>
<comment type="miscellaneous">
    <text evidence="14">The active site is a redox-active disulfide bond.</text>
</comment>
<dbReference type="Pfam" id="PF02852">
    <property type="entry name" value="Pyr_redox_dim"/>
    <property type="match status" value="1"/>
</dbReference>
<dbReference type="AlphaFoldDB" id="A0A2R4WFC1"/>
<proteinExistence type="inferred from homology"/>
<accession>A0A2R4WFC1</accession>
<dbReference type="GO" id="GO:0006103">
    <property type="term" value="P:2-oxoglutarate metabolic process"/>
    <property type="evidence" value="ECO:0007669"/>
    <property type="project" value="TreeGrafter"/>
</dbReference>
<dbReference type="RefSeq" id="WP_099952138.1">
    <property type="nucleotide sequence ID" value="NZ_CP028843.1"/>
</dbReference>
<keyword evidence="12" id="KW-0547">Nucleotide-binding</keyword>
<dbReference type="Proteomes" id="UP000244755">
    <property type="component" value="Chromosome 1"/>
</dbReference>